<gene>
    <name evidence="2" type="ORF">EAE97_005375</name>
</gene>
<dbReference type="PANTHER" id="PTHR33112:SF16">
    <property type="entry name" value="HETEROKARYON INCOMPATIBILITY DOMAIN-CONTAINING PROTEIN"/>
    <property type="match status" value="1"/>
</dbReference>
<dbReference type="AlphaFoldDB" id="A0A9P5IP41"/>
<evidence type="ECO:0000256" key="1">
    <source>
        <dbReference type="SAM" id="MobiDB-lite"/>
    </source>
</evidence>
<name>A0A9P5IP41_9HELO</name>
<proteinExistence type="predicted"/>
<dbReference type="RefSeq" id="XP_038733224.1">
    <property type="nucleotide sequence ID" value="XM_038875887.1"/>
</dbReference>
<comment type="caution">
    <text evidence="2">The sequence shown here is derived from an EMBL/GenBank/DDBJ whole genome shotgun (WGS) entry which is preliminary data.</text>
</comment>
<evidence type="ECO:0000313" key="2">
    <source>
        <dbReference type="EMBL" id="KAF7944742.1"/>
    </source>
</evidence>
<dbReference type="PANTHER" id="PTHR33112">
    <property type="entry name" value="DOMAIN PROTEIN, PUTATIVE-RELATED"/>
    <property type="match status" value="1"/>
</dbReference>
<organism evidence="2 3">
    <name type="scientific">Botrytis byssoidea</name>
    <dbReference type="NCBI Taxonomy" id="139641"/>
    <lineage>
        <taxon>Eukaryota</taxon>
        <taxon>Fungi</taxon>
        <taxon>Dikarya</taxon>
        <taxon>Ascomycota</taxon>
        <taxon>Pezizomycotina</taxon>
        <taxon>Leotiomycetes</taxon>
        <taxon>Helotiales</taxon>
        <taxon>Sclerotiniaceae</taxon>
        <taxon>Botrytis</taxon>
    </lineage>
</organism>
<evidence type="ECO:0000313" key="3">
    <source>
        <dbReference type="Proteomes" id="UP000710849"/>
    </source>
</evidence>
<dbReference type="Proteomes" id="UP000710849">
    <property type="component" value="Unassembled WGS sequence"/>
</dbReference>
<feature type="region of interest" description="Disordered" evidence="1">
    <location>
        <begin position="222"/>
        <end position="241"/>
    </location>
</feature>
<keyword evidence="3" id="KW-1185">Reference proteome</keyword>
<feature type="compositionally biased region" description="Polar residues" evidence="1">
    <location>
        <begin position="222"/>
        <end position="233"/>
    </location>
</feature>
<reference evidence="2 3" key="1">
    <citation type="journal article" date="2020" name="Genome Biol. Evol.">
        <title>Comparative genomics of Sclerotiniaceae.</title>
        <authorList>
            <person name="Valero Jimenez C.A."/>
            <person name="Steentjes M."/>
            <person name="Scholten O.E."/>
            <person name="Van Kan J.A.L."/>
        </authorList>
    </citation>
    <scope>NUCLEOTIDE SEQUENCE [LARGE SCALE GENOMIC DNA]</scope>
    <source>
        <strain evidence="2 3">MUCL 94</strain>
    </source>
</reference>
<dbReference type="GeneID" id="62148964"/>
<sequence>MKNREKSSENKKKELCDMCNNIPAVTFFSNGNPALGYQGKYGSTELYQLFEGRNALIELRLSATNGCSLCKLFQDALECSHHHPDEHLRDYPKYCDWGIRLERKPELEITFGLYCDMMLDYRLIIHTDEATTRSIEPSSYVTETESDSPANFALARSWLAECRMEHEDCRDLLESELPARLLDVTVPSKPGIVRLCLTSDFPTEGVDYAALSHFWGSNHPPKTTKNNLQSQLQGFPENRLP</sequence>
<dbReference type="EMBL" id="RCSW01000009">
    <property type="protein sequence ID" value="KAF7944742.1"/>
    <property type="molecule type" value="Genomic_DNA"/>
</dbReference>
<protein>
    <submittedName>
        <fullName evidence="2">Uncharacterized protein</fullName>
    </submittedName>
</protein>
<accession>A0A9P5IP41</accession>